<dbReference type="AlphaFoldDB" id="K0KWC1"/>
<evidence type="ECO:0000256" key="1">
    <source>
        <dbReference type="ARBA" id="ARBA00004141"/>
    </source>
</evidence>
<feature type="transmembrane region" description="Helical" evidence="5">
    <location>
        <begin position="243"/>
        <end position="262"/>
    </location>
</feature>
<dbReference type="InterPro" id="IPR036259">
    <property type="entry name" value="MFS_trans_sf"/>
</dbReference>
<accession>K0KWC1</accession>
<comment type="caution">
    <text evidence="7">The sequence shown here is derived from an EMBL/GenBank/DDBJ whole genome shotgun (WGS) entry which is preliminary data.</text>
</comment>
<evidence type="ECO:0000256" key="3">
    <source>
        <dbReference type="ARBA" id="ARBA00022989"/>
    </source>
</evidence>
<feature type="transmembrane region" description="Helical" evidence="5">
    <location>
        <begin position="447"/>
        <end position="470"/>
    </location>
</feature>
<dbReference type="PROSITE" id="PS50850">
    <property type="entry name" value="MFS"/>
    <property type="match status" value="1"/>
</dbReference>
<feature type="transmembrane region" description="Helical" evidence="5">
    <location>
        <begin position="148"/>
        <end position="168"/>
    </location>
</feature>
<dbReference type="eggNOG" id="KOG0254">
    <property type="taxonomic scope" value="Eukaryota"/>
</dbReference>
<organism evidence="7 8">
    <name type="scientific">Wickerhamomyces ciferrii (strain ATCC 14091 / BCRC 22168 / CBS 111 / JCM 3599 / NBRC 0793 / NRRL Y-1031 F-60-10)</name>
    <name type="common">Yeast</name>
    <name type="synonym">Pichia ciferrii</name>
    <dbReference type="NCBI Taxonomy" id="1206466"/>
    <lineage>
        <taxon>Eukaryota</taxon>
        <taxon>Fungi</taxon>
        <taxon>Dikarya</taxon>
        <taxon>Ascomycota</taxon>
        <taxon>Saccharomycotina</taxon>
        <taxon>Saccharomycetes</taxon>
        <taxon>Phaffomycetales</taxon>
        <taxon>Wickerhamomycetaceae</taxon>
        <taxon>Wickerhamomyces</taxon>
    </lineage>
</organism>
<dbReference type="GO" id="GO:0016020">
    <property type="term" value="C:membrane"/>
    <property type="evidence" value="ECO:0007669"/>
    <property type="project" value="UniProtKB-SubCell"/>
</dbReference>
<feature type="domain" description="Major facilitator superfamily (MFS) profile" evidence="6">
    <location>
        <begin position="21"/>
        <end position="476"/>
    </location>
</feature>
<dbReference type="InParanoid" id="K0KWC1"/>
<dbReference type="PANTHER" id="PTHR42718:SF14">
    <property type="entry name" value="AMINOTRIAZOLE RESISTANCE PROTEIN"/>
    <property type="match status" value="1"/>
</dbReference>
<feature type="transmembrane region" description="Helical" evidence="5">
    <location>
        <begin position="316"/>
        <end position="337"/>
    </location>
</feature>
<dbReference type="InterPro" id="IPR020846">
    <property type="entry name" value="MFS_dom"/>
</dbReference>
<dbReference type="SUPFAM" id="SSF103473">
    <property type="entry name" value="MFS general substrate transporter"/>
    <property type="match status" value="2"/>
</dbReference>
<reference evidence="7 8" key="1">
    <citation type="journal article" date="2012" name="Eukaryot. Cell">
        <title>Draft genome sequence of Wickerhamomyces ciferrii NRRL Y-1031 F-60-10.</title>
        <authorList>
            <person name="Schneider J."/>
            <person name="Andrea H."/>
            <person name="Blom J."/>
            <person name="Jaenicke S."/>
            <person name="Ruckert C."/>
            <person name="Schorsch C."/>
            <person name="Szczepanowski R."/>
            <person name="Farwick M."/>
            <person name="Goesmann A."/>
            <person name="Puhler A."/>
            <person name="Schaffer S."/>
            <person name="Tauch A."/>
            <person name="Kohler T."/>
            <person name="Brinkrolf K."/>
        </authorList>
    </citation>
    <scope>NUCLEOTIDE SEQUENCE [LARGE SCALE GENOMIC DNA]</scope>
    <source>
        <strain evidence="8">ATCC 14091 / BCRC 22168 / CBS 111 / JCM 3599 / NBRC 0793 / NRRL Y-1031 F-60-10</strain>
    </source>
</reference>
<feature type="transmembrane region" description="Helical" evidence="5">
    <location>
        <begin position="20"/>
        <end position="39"/>
    </location>
</feature>
<feature type="transmembrane region" description="Helical" evidence="5">
    <location>
        <begin position="407"/>
        <end position="427"/>
    </location>
</feature>
<gene>
    <name evidence="7" type="ORF">BN7_5365</name>
</gene>
<proteinExistence type="predicted"/>
<dbReference type="Gene3D" id="1.20.1250.20">
    <property type="entry name" value="MFS general substrate transporter like domains"/>
    <property type="match status" value="2"/>
</dbReference>
<evidence type="ECO:0000259" key="6">
    <source>
        <dbReference type="PROSITE" id="PS50850"/>
    </source>
</evidence>
<dbReference type="EMBL" id="CAIF01000211">
    <property type="protein sequence ID" value="CCH45779.1"/>
    <property type="molecule type" value="Genomic_DNA"/>
</dbReference>
<feature type="transmembrane region" description="Helical" evidence="5">
    <location>
        <begin position="180"/>
        <end position="200"/>
    </location>
</feature>
<dbReference type="GO" id="GO:0022857">
    <property type="term" value="F:transmembrane transporter activity"/>
    <property type="evidence" value="ECO:0007669"/>
    <property type="project" value="InterPro"/>
</dbReference>
<feature type="transmembrane region" description="Helical" evidence="5">
    <location>
        <begin position="59"/>
        <end position="75"/>
    </location>
</feature>
<dbReference type="HOGENOM" id="CLU_000960_27_4_1"/>
<evidence type="ECO:0000256" key="5">
    <source>
        <dbReference type="SAM" id="Phobius"/>
    </source>
</evidence>
<evidence type="ECO:0000313" key="7">
    <source>
        <dbReference type="EMBL" id="CCH45779.1"/>
    </source>
</evidence>
<dbReference type="PANTHER" id="PTHR42718">
    <property type="entry name" value="MAJOR FACILITATOR SUPERFAMILY MULTIDRUG TRANSPORTER MFSC"/>
    <property type="match status" value="1"/>
</dbReference>
<dbReference type="Pfam" id="PF07690">
    <property type="entry name" value="MFS_1"/>
    <property type="match status" value="2"/>
</dbReference>
<feature type="transmembrane region" description="Helical" evidence="5">
    <location>
        <begin position="87"/>
        <end position="106"/>
    </location>
</feature>
<dbReference type="Proteomes" id="UP000009328">
    <property type="component" value="Unassembled WGS sequence"/>
</dbReference>
<evidence type="ECO:0000256" key="4">
    <source>
        <dbReference type="ARBA" id="ARBA00023136"/>
    </source>
</evidence>
<dbReference type="STRING" id="1206466.K0KWC1"/>
<keyword evidence="3 5" id="KW-1133">Transmembrane helix</keyword>
<dbReference type="FunCoup" id="K0KWC1">
    <property type="interactions" value="47"/>
</dbReference>
<comment type="subcellular location">
    <subcellularLocation>
        <location evidence="1">Membrane</location>
        <topology evidence="1">Multi-pass membrane protein</topology>
    </subcellularLocation>
</comment>
<sequence>MMIHIDERPKCFKNWLHETVIVILMMLAQLLSQIAMFQSHPVMNILEKAFKNVNGYEKVWLLASSPLTTGAFILISGKFGDLYGLKIVLMCGITWCCIWTLLSGISRYSESLIFFCICRAFQGIGLAFILPTAIGIAGNLYPNGQRKAIVFCLIASCAPLGAALGSVFGALTGQFGHWEWGFYSNAIVLFLMGIGVQLVVPTITPHPAQLGMDWPGAVTGVVGLLLFNFAWNQAPAAGWDSPYIIVLLIIGILALALFFYVEKKVKSPLLPSEIMDINILLTLTVTFLGWGSFSIWSYYHYCLLLNLRHYNPLESGATFCNFAVFGSLACFIVSMLIKKVKPSYILLASMCAFFVGIAMLSKTPIHQTFFNMSFAQMVILSFGMDLSFPAALLILSDALPKKHQGMAGSLVSTMVNYSMSIGLGIAATAEVQIYEKTSDLLKSYRAAMYVGIGFAVAAILLNIVQVMVSYNWNDEKIEKREHACL</sequence>
<feature type="transmembrane region" description="Helical" evidence="5">
    <location>
        <begin position="212"/>
        <end position="231"/>
    </location>
</feature>
<keyword evidence="8" id="KW-1185">Reference proteome</keyword>
<feature type="transmembrane region" description="Helical" evidence="5">
    <location>
        <begin position="274"/>
        <end position="296"/>
    </location>
</feature>
<protein>
    <submittedName>
        <fullName evidence="7">Drug resistance protein</fullName>
    </submittedName>
</protein>
<feature type="transmembrane region" description="Helical" evidence="5">
    <location>
        <begin position="344"/>
        <end position="361"/>
    </location>
</feature>
<feature type="transmembrane region" description="Helical" evidence="5">
    <location>
        <begin position="373"/>
        <end position="395"/>
    </location>
</feature>
<evidence type="ECO:0000256" key="2">
    <source>
        <dbReference type="ARBA" id="ARBA00022692"/>
    </source>
</evidence>
<dbReference type="InterPro" id="IPR011701">
    <property type="entry name" value="MFS"/>
</dbReference>
<feature type="transmembrane region" description="Helical" evidence="5">
    <location>
        <begin position="112"/>
        <end position="136"/>
    </location>
</feature>
<name>K0KWC1_WICCF</name>
<evidence type="ECO:0000313" key="8">
    <source>
        <dbReference type="Proteomes" id="UP000009328"/>
    </source>
</evidence>
<keyword evidence="2 5" id="KW-0812">Transmembrane</keyword>
<keyword evidence="4 5" id="KW-0472">Membrane</keyword>